<evidence type="ECO:0000256" key="11">
    <source>
        <dbReference type="ARBA" id="ARBA00023136"/>
    </source>
</evidence>
<feature type="transmembrane region" description="Helical" evidence="13">
    <location>
        <begin position="1213"/>
        <end position="1231"/>
    </location>
</feature>
<feature type="compositionally biased region" description="Basic and acidic residues" evidence="14">
    <location>
        <begin position="72"/>
        <end position="85"/>
    </location>
</feature>
<dbReference type="NCBIfam" id="TIGR01494">
    <property type="entry name" value="ATPase_P-type"/>
    <property type="match status" value="1"/>
</dbReference>
<dbReference type="InterPro" id="IPR047821">
    <property type="entry name" value="P5B-type_ATPase"/>
</dbReference>
<feature type="transmembrane region" description="Helical" evidence="13">
    <location>
        <begin position="1276"/>
        <end position="1299"/>
    </location>
</feature>
<dbReference type="PROSITE" id="PS00154">
    <property type="entry name" value="ATPASE_E1_E2"/>
    <property type="match status" value="1"/>
</dbReference>
<dbReference type="GO" id="GO:0016887">
    <property type="term" value="F:ATP hydrolysis activity"/>
    <property type="evidence" value="ECO:0007669"/>
    <property type="project" value="InterPro"/>
</dbReference>
<dbReference type="FunFam" id="1.20.1110.10:FF:000023">
    <property type="entry name" value="Cation-transporting ATPase"/>
    <property type="match status" value="1"/>
</dbReference>
<feature type="domain" description="P-type ATPase A" evidence="15">
    <location>
        <begin position="533"/>
        <end position="658"/>
    </location>
</feature>
<dbReference type="SUPFAM" id="SSF81653">
    <property type="entry name" value="Calcium ATPase, transduction domain A"/>
    <property type="match status" value="1"/>
</dbReference>
<dbReference type="InterPro" id="IPR023214">
    <property type="entry name" value="HAD_sf"/>
</dbReference>
<dbReference type="Gene3D" id="2.70.150.10">
    <property type="entry name" value="Calcium-transporting ATPase, cytoplasmic transduction domain A"/>
    <property type="match status" value="1"/>
</dbReference>
<keyword evidence="7 13" id="KW-0067">ATP-binding</keyword>
<dbReference type="GO" id="GO:0006874">
    <property type="term" value="P:intracellular calcium ion homeostasis"/>
    <property type="evidence" value="ECO:0007669"/>
    <property type="project" value="TreeGrafter"/>
</dbReference>
<dbReference type="GO" id="GO:0019829">
    <property type="term" value="F:ATPase-coupled monoatomic cation transmembrane transporter activity"/>
    <property type="evidence" value="ECO:0007669"/>
    <property type="project" value="UniProtKB-UniRule"/>
</dbReference>
<dbReference type="InterPro" id="IPR023299">
    <property type="entry name" value="ATPase_P-typ_cyto_dom_N"/>
</dbReference>
<keyword evidence="6 13" id="KW-0547">Nucleotide-binding</keyword>
<comment type="caution">
    <text evidence="13">Lacks conserved residue(s) required for the propagation of feature annotation.</text>
</comment>
<gene>
    <name evidence="17" type="ORF">FA15DRAFT_667374</name>
</gene>
<evidence type="ECO:0000256" key="6">
    <source>
        <dbReference type="ARBA" id="ARBA00022741"/>
    </source>
</evidence>
<evidence type="ECO:0000313" key="17">
    <source>
        <dbReference type="EMBL" id="TFK26488.1"/>
    </source>
</evidence>
<sequence length="1456" mass="162921">MAGSSKENGTRDHIQYDYTEGATPIEINQALDTARRARRDSQYSTYYDDEGAGSMFSGPGHSVNPSSVSRMSRIELGRRSSDMLSRRGSISGRRRSSSRGREQSLRDDRSSFAVDSDEASDEDDLMVSSVRRRRRRKSVSPAPRSSVFGNIANLFSRNEPESPPGPSGRRRSISSTSRFSRRSRRSEAGSENAIITDDEEERWGYSSGEEDSEDEGGLVAGDNESITASMQYDSDFHSDNEGDVRLPMMDLDPMFAGESRVDMEMSTLLEPPPLGPPSRQTIYIPDEDSTIRFVGYEIIPWRQRIWRAGCILTFGILGLLGHWFPNLWLKWVAREKAFIDAKNAFVVVEAAYRAITLLPVRVIPYPYHITTIFPANLAITPGQESLKGYNQDWDEASKTLKRLIIVDYRYTTFALDPRTGLFSMIRDWRSPAWFNAAAVLNGIDNSVHHQRQLLFGKNEIEIEAKSTVSLLVDEVVHPFYIFQIASILLWSIDNYFYYAFCIAFISCASIISTLVDTKRTIKRMRDMSRIICRVDVLRDNTWAEKDSTDLVPGDVLNLSASNVTVLPADLYLLSGDAIVNESMLTGESVPVSKIPMKDDDLTQWREGNPENPKSFLYAGTRVVRIRSIITPDGQGKPAFAMVVRTGFNTTKGSLVRSMLFPKPIGFKFYRDSVRFIGVLACVAMGGFCFSAVQFVRIGVPFHTILVRALDLITVVVPPALPATLSIGTSFAISRLRKSGIFCISPSRVNIAGKINVCCFDKTGTLTEDGLDILGIRPLERNMQQFGELLDDIHDLPLGNQKASFLHGLATCHSLKMIDGEVLGDPLDVKMFEFTKWTLEEARAGIGNIRAKGAVVDQAALVQVVVRPPGGAEFKLEDALRGSAKHAYFLELGVIRTFEFVSALRRMSVIVKRLKSNSMEVYVKGAPEVMVDICDPDSFPQDYDDLLSYYTKRGYRVIAVAGKSIKGLTWLKAQRMKREQAESGLRFLGLVIFENRLKPGTAPAIQELRSAHLACRMITGDNPLTAVSVARECNLISQTAHVFAPVFREGNPNIPESKLQWICMDDPYWQLDPYSLKPLPPPPHHTVEEDEIAYQDYSLVVTGDIFRWMLNYAPLETLQRMLVKTQIFARMSPDEKNEIVERLQALGYTVLMCGDGANDCAALKAADVGISLSEAEASVAAPFTSNTPDIGCVLEVIREGRAALVTSFSCFKYMALYSLIQFTSVTLLYSFASSLGDFQFLYIDLFIIIPIAVTMARTLPYPRIYPKRPTANLVSKTVLASIIGQILISSGIQVWAYFWVRRQPWYTPPEAFHATESSGNNLESKNYENSALFLVSCFQYILVAAVFSIGPPYRKPMWTNGWLMFSMSALLGLNVWLLLMPSEVIRNLLTLMDLPMAGRLSLLVTAALNMGLAMAFEKWGTETTSHVIGTVQRWWNKDRWKTRDGKVYKVVEGGMRQ</sequence>
<dbReference type="NCBIfam" id="TIGR01657">
    <property type="entry name" value="P-ATPase-V"/>
    <property type="match status" value="1"/>
</dbReference>
<evidence type="ECO:0000256" key="9">
    <source>
        <dbReference type="ARBA" id="ARBA00022967"/>
    </source>
</evidence>
<evidence type="ECO:0000256" key="14">
    <source>
        <dbReference type="SAM" id="MobiDB-lite"/>
    </source>
</evidence>
<dbReference type="GO" id="GO:0005524">
    <property type="term" value="F:ATP binding"/>
    <property type="evidence" value="ECO:0007669"/>
    <property type="project" value="UniProtKB-UniRule"/>
</dbReference>
<dbReference type="FunFam" id="3.40.1110.10:FF:000057">
    <property type="entry name" value="Cation-transporting ATPase"/>
    <property type="match status" value="1"/>
</dbReference>
<keyword evidence="8 13" id="KW-0460">Magnesium</keyword>
<dbReference type="SUPFAM" id="SSF81660">
    <property type="entry name" value="Metal cation-transporting ATPase, ATP-binding domain N"/>
    <property type="match status" value="1"/>
</dbReference>
<dbReference type="InterPro" id="IPR008250">
    <property type="entry name" value="ATPase_P-typ_transduc_dom_A_sf"/>
</dbReference>
<dbReference type="GO" id="GO:0015662">
    <property type="term" value="F:P-type ion transporter activity"/>
    <property type="evidence" value="ECO:0007669"/>
    <property type="project" value="InterPro"/>
</dbReference>
<protein>
    <recommendedName>
        <fullName evidence="13">Cation-transporting ATPase</fullName>
        <ecNumber evidence="13">7.2.2.-</ecNumber>
    </recommendedName>
</protein>
<evidence type="ECO:0000256" key="5">
    <source>
        <dbReference type="ARBA" id="ARBA00022723"/>
    </source>
</evidence>
<keyword evidence="3" id="KW-0597">Phosphoprotein</keyword>
<dbReference type="Pfam" id="PF12409">
    <property type="entry name" value="P5-ATPase"/>
    <property type="match status" value="1"/>
</dbReference>
<feature type="transmembrane region" description="Helical" evidence="13">
    <location>
        <begin position="495"/>
        <end position="515"/>
    </location>
</feature>
<evidence type="ECO:0000256" key="4">
    <source>
        <dbReference type="ARBA" id="ARBA00022692"/>
    </source>
</evidence>
<proteinExistence type="inferred from homology"/>
<dbReference type="CDD" id="cd07542">
    <property type="entry name" value="P-type_ATPase_cation"/>
    <property type="match status" value="1"/>
</dbReference>
<evidence type="ECO:0000256" key="10">
    <source>
        <dbReference type="ARBA" id="ARBA00022989"/>
    </source>
</evidence>
<dbReference type="InterPro" id="IPR023298">
    <property type="entry name" value="ATPase_P-typ_TM_dom_sf"/>
</dbReference>
<evidence type="ECO:0000256" key="3">
    <source>
        <dbReference type="ARBA" id="ARBA00022553"/>
    </source>
</evidence>
<comment type="similarity">
    <text evidence="2 13">Belongs to the cation transport ATPase (P-type) (TC 3.A.3) family. Type V subfamily.</text>
</comment>
<dbReference type="SFLD" id="SFLDG00002">
    <property type="entry name" value="C1.7:_P-type_atpase_like"/>
    <property type="match status" value="1"/>
</dbReference>
<dbReference type="Pfam" id="PF00122">
    <property type="entry name" value="E1-E2_ATPase"/>
    <property type="match status" value="1"/>
</dbReference>
<dbReference type="SFLD" id="SFLDF00027">
    <property type="entry name" value="p-type_atpase"/>
    <property type="match status" value="1"/>
</dbReference>
<dbReference type="GO" id="GO:0016020">
    <property type="term" value="C:membrane"/>
    <property type="evidence" value="ECO:0007669"/>
    <property type="project" value="UniProtKB-SubCell"/>
</dbReference>
<dbReference type="InterPro" id="IPR044492">
    <property type="entry name" value="P_typ_ATPase_HD_dom"/>
</dbReference>
<dbReference type="PANTHER" id="PTHR45630:SF8">
    <property type="entry name" value="CATION-TRANSPORTING ATPASE"/>
    <property type="match status" value="1"/>
</dbReference>
<feature type="transmembrane region" description="Helical" evidence="13">
    <location>
        <begin position="1330"/>
        <end position="1349"/>
    </location>
</feature>
<dbReference type="PANTHER" id="PTHR45630">
    <property type="entry name" value="CATION-TRANSPORTING ATPASE-RELATED"/>
    <property type="match status" value="1"/>
</dbReference>
<dbReference type="SUPFAM" id="SSF81665">
    <property type="entry name" value="Calcium ATPase, transmembrane domain M"/>
    <property type="match status" value="1"/>
</dbReference>
<dbReference type="Gene3D" id="3.40.50.1000">
    <property type="entry name" value="HAD superfamily/HAD-like"/>
    <property type="match status" value="1"/>
</dbReference>
<dbReference type="InterPro" id="IPR001757">
    <property type="entry name" value="P_typ_ATPase"/>
</dbReference>
<keyword evidence="9 13" id="KW-1278">Translocase</keyword>
<comment type="subcellular location">
    <subcellularLocation>
        <location evidence="1 13">Membrane</location>
        <topology evidence="1 13">Multi-pass membrane protein</topology>
    </subcellularLocation>
</comment>
<dbReference type="FunFam" id="3.40.50.1000:FF:000068">
    <property type="entry name" value="Cation-transporting ATPase"/>
    <property type="match status" value="1"/>
</dbReference>
<dbReference type="GO" id="GO:0046872">
    <property type="term" value="F:metal ion binding"/>
    <property type="evidence" value="ECO:0007669"/>
    <property type="project" value="UniProtKB-UniRule"/>
</dbReference>
<dbReference type="EC" id="7.2.2.-" evidence="13"/>
<dbReference type="Gene3D" id="3.40.1110.10">
    <property type="entry name" value="Calcium-transporting ATPase, cytoplasmic domain N"/>
    <property type="match status" value="1"/>
</dbReference>
<feature type="transmembrane region" description="Helical" evidence="13">
    <location>
        <begin position="675"/>
        <end position="699"/>
    </location>
</feature>
<dbReference type="Pfam" id="PF13246">
    <property type="entry name" value="Cation_ATPase"/>
    <property type="match status" value="1"/>
</dbReference>
<keyword evidence="11 13" id="KW-0472">Membrane</keyword>
<dbReference type="InterPro" id="IPR018303">
    <property type="entry name" value="ATPase_P-typ_P_site"/>
</dbReference>
<evidence type="ECO:0000256" key="12">
    <source>
        <dbReference type="ARBA" id="ARBA00049360"/>
    </source>
</evidence>
<dbReference type="InterPro" id="IPR006544">
    <property type="entry name" value="P-type_TPase_V"/>
</dbReference>
<evidence type="ECO:0000256" key="1">
    <source>
        <dbReference type="ARBA" id="ARBA00004141"/>
    </source>
</evidence>
<feature type="compositionally biased region" description="Basic and acidic residues" evidence="14">
    <location>
        <begin position="99"/>
        <end position="110"/>
    </location>
</feature>
<feature type="domain" description="P5B-type ATPase N-terminal" evidence="16">
    <location>
        <begin position="287"/>
        <end position="415"/>
    </location>
</feature>
<dbReference type="PRINTS" id="PR00119">
    <property type="entry name" value="CATATPASE"/>
</dbReference>
<dbReference type="InterPro" id="IPR059000">
    <property type="entry name" value="ATPase_P-type_domA"/>
</dbReference>
<keyword evidence="10 13" id="KW-1133">Transmembrane helix</keyword>
<dbReference type="OrthoDB" id="48943at2759"/>
<evidence type="ECO:0000313" key="18">
    <source>
        <dbReference type="Proteomes" id="UP000307440"/>
    </source>
</evidence>
<organism evidence="17 18">
    <name type="scientific">Coprinopsis marcescibilis</name>
    <name type="common">Agaric fungus</name>
    <name type="synonym">Psathyrella marcescibilis</name>
    <dbReference type="NCBI Taxonomy" id="230819"/>
    <lineage>
        <taxon>Eukaryota</taxon>
        <taxon>Fungi</taxon>
        <taxon>Dikarya</taxon>
        <taxon>Basidiomycota</taxon>
        <taxon>Agaricomycotina</taxon>
        <taxon>Agaricomycetes</taxon>
        <taxon>Agaricomycetidae</taxon>
        <taxon>Agaricales</taxon>
        <taxon>Agaricineae</taxon>
        <taxon>Psathyrellaceae</taxon>
        <taxon>Coprinopsis</taxon>
    </lineage>
</organism>
<name>A0A5C3L1D9_COPMA</name>
<dbReference type="SUPFAM" id="SSF56784">
    <property type="entry name" value="HAD-like"/>
    <property type="match status" value="1"/>
</dbReference>
<evidence type="ECO:0000256" key="13">
    <source>
        <dbReference type="RuleBase" id="RU362082"/>
    </source>
</evidence>
<feature type="transmembrane region" description="Helical" evidence="13">
    <location>
        <begin position="1361"/>
        <end position="1378"/>
    </location>
</feature>
<evidence type="ECO:0000256" key="8">
    <source>
        <dbReference type="ARBA" id="ARBA00022842"/>
    </source>
</evidence>
<accession>A0A5C3L1D9</accession>
<dbReference type="SFLD" id="SFLDS00003">
    <property type="entry name" value="Haloacid_Dehalogenase"/>
    <property type="match status" value="1"/>
</dbReference>
<feature type="region of interest" description="Disordered" evidence="14">
    <location>
        <begin position="1"/>
        <end position="220"/>
    </location>
</feature>
<evidence type="ECO:0000256" key="2">
    <source>
        <dbReference type="ARBA" id="ARBA00006000"/>
    </source>
</evidence>
<reference evidence="17 18" key="1">
    <citation type="journal article" date="2019" name="Nat. Ecol. Evol.">
        <title>Megaphylogeny resolves global patterns of mushroom evolution.</title>
        <authorList>
            <person name="Varga T."/>
            <person name="Krizsan K."/>
            <person name="Foldi C."/>
            <person name="Dima B."/>
            <person name="Sanchez-Garcia M."/>
            <person name="Sanchez-Ramirez S."/>
            <person name="Szollosi G.J."/>
            <person name="Szarkandi J.G."/>
            <person name="Papp V."/>
            <person name="Albert L."/>
            <person name="Andreopoulos W."/>
            <person name="Angelini C."/>
            <person name="Antonin V."/>
            <person name="Barry K.W."/>
            <person name="Bougher N.L."/>
            <person name="Buchanan P."/>
            <person name="Buyck B."/>
            <person name="Bense V."/>
            <person name="Catcheside P."/>
            <person name="Chovatia M."/>
            <person name="Cooper J."/>
            <person name="Damon W."/>
            <person name="Desjardin D."/>
            <person name="Finy P."/>
            <person name="Geml J."/>
            <person name="Haridas S."/>
            <person name="Hughes K."/>
            <person name="Justo A."/>
            <person name="Karasinski D."/>
            <person name="Kautmanova I."/>
            <person name="Kiss B."/>
            <person name="Kocsube S."/>
            <person name="Kotiranta H."/>
            <person name="LaButti K.M."/>
            <person name="Lechner B.E."/>
            <person name="Liimatainen K."/>
            <person name="Lipzen A."/>
            <person name="Lukacs Z."/>
            <person name="Mihaltcheva S."/>
            <person name="Morgado L.N."/>
            <person name="Niskanen T."/>
            <person name="Noordeloos M.E."/>
            <person name="Ohm R.A."/>
            <person name="Ortiz-Santana B."/>
            <person name="Ovrebo C."/>
            <person name="Racz N."/>
            <person name="Riley R."/>
            <person name="Savchenko A."/>
            <person name="Shiryaev A."/>
            <person name="Soop K."/>
            <person name="Spirin V."/>
            <person name="Szebenyi C."/>
            <person name="Tomsovsky M."/>
            <person name="Tulloss R.E."/>
            <person name="Uehling J."/>
            <person name="Grigoriev I.V."/>
            <person name="Vagvolgyi C."/>
            <person name="Papp T."/>
            <person name="Martin F.M."/>
            <person name="Miettinen O."/>
            <person name="Hibbett D.S."/>
            <person name="Nagy L.G."/>
        </authorList>
    </citation>
    <scope>NUCLEOTIDE SEQUENCE [LARGE SCALE GENOMIC DNA]</scope>
    <source>
        <strain evidence="17 18">CBS 121175</strain>
    </source>
</reference>
<dbReference type="InterPro" id="IPR036412">
    <property type="entry name" value="HAD-like_sf"/>
</dbReference>
<dbReference type="InterPro" id="IPR047819">
    <property type="entry name" value="P5A-ATPase_N"/>
</dbReference>
<dbReference type="STRING" id="230819.A0A5C3L1D9"/>
<keyword evidence="5 13" id="KW-0479">Metal-binding</keyword>
<dbReference type="Gene3D" id="1.20.1110.10">
    <property type="entry name" value="Calcium-transporting ATPase, transmembrane domain"/>
    <property type="match status" value="2"/>
</dbReference>
<dbReference type="EMBL" id="ML210174">
    <property type="protein sequence ID" value="TFK26488.1"/>
    <property type="molecule type" value="Genomic_DNA"/>
</dbReference>
<dbReference type="PROSITE" id="PS01229">
    <property type="entry name" value="COF_2"/>
    <property type="match status" value="1"/>
</dbReference>
<dbReference type="Proteomes" id="UP000307440">
    <property type="component" value="Unassembled WGS sequence"/>
</dbReference>
<comment type="catalytic activity">
    <reaction evidence="12 13">
        <text>ATP + H2O = ADP + phosphate + H(+)</text>
        <dbReference type="Rhea" id="RHEA:13065"/>
        <dbReference type="ChEBI" id="CHEBI:15377"/>
        <dbReference type="ChEBI" id="CHEBI:15378"/>
        <dbReference type="ChEBI" id="CHEBI:30616"/>
        <dbReference type="ChEBI" id="CHEBI:43474"/>
        <dbReference type="ChEBI" id="CHEBI:456216"/>
    </reaction>
</comment>
<keyword evidence="4 13" id="KW-0812">Transmembrane</keyword>
<feature type="compositionally biased region" description="Acidic residues" evidence="14">
    <location>
        <begin position="115"/>
        <end position="125"/>
    </location>
</feature>
<evidence type="ECO:0000259" key="16">
    <source>
        <dbReference type="Pfam" id="PF12409"/>
    </source>
</evidence>
<evidence type="ECO:0000256" key="7">
    <source>
        <dbReference type="ARBA" id="ARBA00022840"/>
    </source>
</evidence>
<evidence type="ECO:0000259" key="15">
    <source>
        <dbReference type="Pfam" id="PF00122"/>
    </source>
</evidence>
<feature type="transmembrane region" description="Helical" evidence="13">
    <location>
        <begin position="1237"/>
        <end position="1255"/>
    </location>
</feature>
<keyword evidence="18" id="KW-1185">Reference proteome</keyword>